<keyword evidence="4" id="KW-0812">Transmembrane</keyword>
<keyword evidence="5" id="KW-1133">Transmembrane helix</keyword>
<keyword evidence="7" id="KW-0143">Chaperone</keyword>
<dbReference type="PROSITE" id="PS50198">
    <property type="entry name" value="PPIC_PPIASE_2"/>
    <property type="match status" value="1"/>
</dbReference>
<evidence type="ECO:0000256" key="4">
    <source>
        <dbReference type="ARBA" id="ARBA00022692"/>
    </source>
</evidence>
<keyword evidence="11" id="KW-0697">Rotamase</keyword>
<sequence length="620" mass="69062">MLESVRNFLSGKRVIVIAILLAIPFVFFGSTSFGTTFISFGTVNGETVSQMDVNIATSQVSQRLQSMYGEDFSLDDLDEEVSMGLIKNEVINNKTLLSHARKLGLIVSEKKAKQEIINIDGFQGENGFDQTIFESTIRSNGWTPEEYINLVRETISLDSLVSAMGVTAFPIKSDMEAIAILLETSRDIDFIKVDKNLLIEQQKASLEEGQEFFNNNPFLFLSKELRDFSYLVLNYEAYKEQVEVPDNFIDEAYADYLNNSQGQLQNRISHLMIEKVNYESSTQAYEKIDSIYEKISSKEITFEDAVSASSDDLASKDSGGDLGLSSGNAFPDEFENAILSMKLNAISPVIELEDSFHILKLTEVIKPTIKTKSDVSKELLDELIDAEALALMQDDFLKLESLVLEGLTLVNLADSINAPIQVTGLKDIEGIQLDGFTEINSSELFDSSVLPNKIEIFEGDESYAFVMMTQSIQPAVQNFVDVAELAIAEVRIKKANTAINDFSKNAESSLSGEKMIPNIEGFSQESFKDVKRFSSLLPSEIITSIFESSIGTLVSTEAFNGDRYWAKSLKETTPSIDEVGDSIEQYQAFYEDGLNQQFSGFIDAAFKKDQSVRLENFNSN</sequence>
<comment type="similarity">
    <text evidence="8">Belongs to the PpiD chaperone family.</text>
</comment>
<dbReference type="Pfam" id="PF13624">
    <property type="entry name" value="SurA_N_3"/>
    <property type="match status" value="1"/>
</dbReference>
<accession>A0A368BLL1</accession>
<evidence type="ECO:0000256" key="7">
    <source>
        <dbReference type="ARBA" id="ARBA00023186"/>
    </source>
</evidence>
<evidence type="ECO:0000256" key="6">
    <source>
        <dbReference type="ARBA" id="ARBA00023136"/>
    </source>
</evidence>
<evidence type="ECO:0000256" key="2">
    <source>
        <dbReference type="ARBA" id="ARBA00022475"/>
    </source>
</evidence>
<dbReference type="SUPFAM" id="SSF54534">
    <property type="entry name" value="FKBP-like"/>
    <property type="match status" value="1"/>
</dbReference>
<evidence type="ECO:0000256" key="1">
    <source>
        <dbReference type="ARBA" id="ARBA00004382"/>
    </source>
</evidence>
<evidence type="ECO:0000256" key="10">
    <source>
        <dbReference type="ARBA" id="ARBA00042775"/>
    </source>
</evidence>
<dbReference type="AlphaFoldDB" id="A0A368BLL1"/>
<dbReference type="Gene3D" id="1.10.4030.10">
    <property type="entry name" value="Porin chaperone SurA, peptide-binding domain"/>
    <property type="match status" value="1"/>
</dbReference>
<feature type="domain" description="PpiC" evidence="12">
    <location>
        <begin position="263"/>
        <end position="363"/>
    </location>
</feature>
<dbReference type="InterPro" id="IPR052029">
    <property type="entry name" value="PpiD_chaperone"/>
</dbReference>
<evidence type="ECO:0000313" key="13">
    <source>
        <dbReference type="EMBL" id="RCL38193.1"/>
    </source>
</evidence>
<reference evidence="13 14" key="1">
    <citation type="journal article" date="2018" name="Microbiome">
        <title>Fine metagenomic profile of the Mediterranean stratified and mixed water columns revealed by assembly and recruitment.</title>
        <authorList>
            <person name="Haro-Moreno J.M."/>
            <person name="Lopez-Perez M."/>
            <person name="De La Torre J.R."/>
            <person name="Picazo A."/>
            <person name="Camacho A."/>
            <person name="Rodriguez-Valera F."/>
        </authorList>
    </citation>
    <scope>NUCLEOTIDE SEQUENCE [LARGE SCALE GENOMIC DNA]</scope>
    <source>
        <strain evidence="13">MED-G84</strain>
    </source>
</reference>
<dbReference type="InterPro" id="IPR000297">
    <property type="entry name" value="PPIase_PpiC"/>
</dbReference>
<dbReference type="InterPro" id="IPR046357">
    <property type="entry name" value="PPIase_dom_sf"/>
</dbReference>
<keyword evidence="2" id="KW-1003">Cell membrane</keyword>
<comment type="caution">
    <text evidence="13">The sequence shown here is derived from an EMBL/GenBank/DDBJ whole genome shotgun (WGS) entry which is preliminary data.</text>
</comment>
<evidence type="ECO:0000259" key="12">
    <source>
        <dbReference type="PROSITE" id="PS50198"/>
    </source>
</evidence>
<dbReference type="GO" id="GO:0003755">
    <property type="term" value="F:peptidyl-prolyl cis-trans isomerase activity"/>
    <property type="evidence" value="ECO:0007669"/>
    <property type="project" value="UniProtKB-KW"/>
</dbReference>
<evidence type="ECO:0000256" key="3">
    <source>
        <dbReference type="ARBA" id="ARBA00022519"/>
    </source>
</evidence>
<proteinExistence type="inferred from homology"/>
<organism evidence="13 14">
    <name type="scientific">SAR86 cluster bacterium</name>
    <dbReference type="NCBI Taxonomy" id="2030880"/>
    <lineage>
        <taxon>Bacteria</taxon>
        <taxon>Pseudomonadati</taxon>
        <taxon>Pseudomonadota</taxon>
        <taxon>Gammaproteobacteria</taxon>
        <taxon>SAR86 cluster</taxon>
    </lineage>
</organism>
<evidence type="ECO:0000313" key="14">
    <source>
        <dbReference type="Proteomes" id="UP000253032"/>
    </source>
</evidence>
<dbReference type="GO" id="GO:0005886">
    <property type="term" value="C:plasma membrane"/>
    <property type="evidence" value="ECO:0007669"/>
    <property type="project" value="UniProtKB-SubCell"/>
</dbReference>
<dbReference type="Gene3D" id="3.10.50.40">
    <property type="match status" value="1"/>
</dbReference>
<dbReference type="SUPFAM" id="SSF109998">
    <property type="entry name" value="Triger factor/SurA peptide-binding domain-like"/>
    <property type="match status" value="1"/>
</dbReference>
<dbReference type="InterPro" id="IPR027304">
    <property type="entry name" value="Trigger_fact/SurA_dom_sf"/>
</dbReference>
<name>A0A368BLL1_9GAMM</name>
<dbReference type="PANTHER" id="PTHR47529:SF1">
    <property type="entry name" value="PERIPLASMIC CHAPERONE PPID"/>
    <property type="match status" value="1"/>
</dbReference>
<keyword evidence="6" id="KW-0472">Membrane</keyword>
<evidence type="ECO:0000256" key="8">
    <source>
        <dbReference type="ARBA" id="ARBA00038408"/>
    </source>
</evidence>
<dbReference type="Proteomes" id="UP000253032">
    <property type="component" value="Unassembled WGS sequence"/>
</dbReference>
<keyword evidence="11" id="KW-0413">Isomerase</keyword>
<dbReference type="PANTHER" id="PTHR47529">
    <property type="entry name" value="PEPTIDYL-PROLYL CIS-TRANS ISOMERASE D"/>
    <property type="match status" value="1"/>
</dbReference>
<evidence type="ECO:0000256" key="5">
    <source>
        <dbReference type="ARBA" id="ARBA00022989"/>
    </source>
</evidence>
<dbReference type="Pfam" id="PF00639">
    <property type="entry name" value="Rotamase"/>
    <property type="match status" value="1"/>
</dbReference>
<evidence type="ECO:0000256" key="11">
    <source>
        <dbReference type="PROSITE-ProRule" id="PRU00278"/>
    </source>
</evidence>
<dbReference type="EMBL" id="QOPC01000012">
    <property type="protein sequence ID" value="RCL38193.1"/>
    <property type="molecule type" value="Genomic_DNA"/>
</dbReference>
<gene>
    <name evidence="13" type="ORF">DBW98_02770</name>
</gene>
<keyword evidence="3" id="KW-0997">Cell inner membrane</keyword>
<comment type="subcellular location">
    <subcellularLocation>
        <location evidence="1">Cell inner membrane</location>
        <topology evidence="1">Single-pass type II membrane protein</topology>
        <orientation evidence="1">Periplasmic side</orientation>
    </subcellularLocation>
</comment>
<protein>
    <recommendedName>
        <fullName evidence="9">Periplasmic chaperone PpiD</fullName>
    </recommendedName>
    <alternativeName>
        <fullName evidence="10">Periplasmic folding chaperone</fullName>
    </alternativeName>
</protein>
<evidence type="ECO:0000256" key="9">
    <source>
        <dbReference type="ARBA" id="ARBA00040743"/>
    </source>
</evidence>